<proteinExistence type="predicted"/>
<dbReference type="PhylomeDB" id="B8MQL7"/>
<dbReference type="OrthoDB" id="10037289at2759"/>
<feature type="region of interest" description="Disordered" evidence="1">
    <location>
        <begin position="82"/>
        <end position="106"/>
    </location>
</feature>
<dbReference type="RefSeq" id="XP_002487551.1">
    <property type="nucleotide sequence ID" value="XM_002487506.1"/>
</dbReference>
<dbReference type="HOGENOM" id="CLU_054097_0_0_1"/>
<evidence type="ECO:0000313" key="2">
    <source>
        <dbReference type="EMBL" id="EED13440.1"/>
    </source>
</evidence>
<feature type="compositionally biased region" description="Acidic residues" evidence="1">
    <location>
        <begin position="82"/>
        <end position="93"/>
    </location>
</feature>
<gene>
    <name evidence="2" type="ORF">TSTA_059260</name>
</gene>
<accession>B8MQL7</accession>
<dbReference type="EMBL" id="EQ962659">
    <property type="protein sequence ID" value="EED13440.1"/>
    <property type="molecule type" value="Genomic_DNA"/>
</dbReference>
<dbReference type="AlphaFoldDB" id="B8MQL7"/>
<reference evidence="3" key="1">
    <citation type="journal article" date="2015" name="Genome Announc.">
        <title>Genome sequence of the AIDS-associated pathogen Penicillium marneffei (ATCC18224) and its near taxonomic relative Talaromyces stipitatus (ATCC10500).</title>
        <authorList>
            <person name="Nierman W.C."/>
            <person name="Fedorova-Abrams N.D."/>
            <person name="Andrianopoulos A."/>
        </authorList>
    </citation>
    <scope>NUCLEOTIDE SEQUENCE [LARGE SCALE GENOMIC DNA]</scope>
    <source>
        <strain evidence="3">ATCC 10500 / CBS 375.48 / QM 6759 / NRRL 1006</strain>
    </source>
</reference>
<feature type="compositionally biased region" description="Low complexity" evidence="1">
    <location>
        <begin position="9"/>
        <end position="20"/>
    </location>
</feature>
<feature type="region of interest" description="Disordered" evidence="1">
    <location>
        <begin position="1"/>
        <end position="47"/>
    </location>
</feature>
<dbReference type="OMA" id="DPDNFGM"/>
<dbReference type="Proteomes" id="UP000001745">
    <property type="component" value="Unassembled WGS sequence"/>
</dbReference>
<dbReference type="STRING" id="441959.B8MQL7"/>
<dbReference type="eggNOG" id="ENOG502SPXG">
    <property type="taxonomic scope" value="Eukaryota"/>
</dbReference>
<feature type="compositionally biased region" description="Basic and acidic residues" evidence="1">
    <location>
        <begin position="94"/>
        <end position="106"/>
    </location>
</feature>
<dbReference type="GeneID" id="8107396"/>
<protein>
    <submittedName>
        <fullName evidence="2">Uncharacterized protein</fullName>
    </submittedName>
</protein>
<organism evidence="2 3">
    <name type="scientific">Talaromyces stipitatus (strain ATCC 10500 / CBS 375.48 / QM 6759 / NRRL 1006)</name>
    <name type="common">Penicillium stipitatum</name>
    <dbReference type="NCBI Taxonomy" id="441959"/>
    <lineage>
        <taxon>Eukaryota</taxon>
        <taxon>Fungi</taxon>
        <taxon>Dikarya</taxon>
        <taxon>Ascomycota</taxon>
        <taxon>Pezizomycotina</taxon>
        <taxon>Eurotiomycetes</taxon>
        <taxon>Eurotiomycetidae</taxon>
        <taxon>Eurotiales</taxon>
        <taxon>Trichocomaceae</taxon>
        <taxon>Talaromyces</taxon>
        <taxon>Talaromyces sect. Talaromyces</taxon>
    </lineage>
</organism>
<sequence length="403" mass="46075">MPPRRAPPTSTDASDASNASKKAKTANPMTGTFDPDVPRSKRWSDFSGSANADYRYRVQMKDPEVAYSFICICQPPFFDDDEYDSEEEDEDKDEGPTKDTSNQEKRRCDGGVTCICEKPAADHPEHTWVISKAGHSRYFTQRIHLSLRCPDMFEMYTFNDHEPYGVIEVVENMIMDHVEAGRKKNWKEQWAICEAMALMLAGDVLNPMQMADDSERVCEVLSLILRMFLCTLSYLEYMSLLKPDPEIKDLGPIMGLYIHSFEQWQDVVSLESSRAAPTGSRRKFVISKFDSYVAAYAKKYNITITGPPDITEKVAEIETDDIKLPSCDLKDPWCWTKPFSEYREEYGYHPYIIARRTKSIGGDRYDVTAWPSEERKMHSFTKKDPLGAKEIAALKAGLVLEMM</sequence>
<evidence type="ECO:0000313" key="3">
    <source>
        <dbReference type="Proteomes" id="UP000001745"/>
    </source>
</evidence>
<evidence type="ECO:0000256" key="1">
    <source>
        <dbReference type="SAM" id="MobiDB-lite"/>
    </source>
</evidence>
<dbReference type="InParanoid" id="B8MQL7"/>
<name>B8MQL7_TALSN</name>
<dbReference type="VEuPathDB" id="FungiDB:TSTA_059260"/>
<keyword evidence="3" id="KW-1185">Reference proteome</keyword>